<protein>
    <recommendedName>
        <fullName evidence="4">Secernin-2</fullName>
    </recommendedName>
</protein>
<organism evidence="2 3">
    <name type="scientific">Ranitomeya imitator</name>
    <name type="common">mimic poison frog</name>
    <dbReference type="NCBI Taxonomy" id="111125"/>
    <lineage>
        <taxon>Eukaryota</taxon>
        <taxon>Metazoa</taxon>
        <taxon>Chordata</taxon>
        <taxon>Craniata</taxon>
        <taxon>Vertebrata</taxon>
        <taxon>Euteleostomi</taxon>
        <taxon>Amphibia</taxon>
        <taxon>Batrachia</taxon>
        <taxon>Anura</taxon>
        <taxon>Neobatrachia</taxon>
        <taxon>Hyloidea</taxon>
        <taxon>Dendrobatidae</taxon>
        <taxon>Dendrobatinae</taxon>
        <taxon>Ranitomeya</taxon>
    </lineage>
</organism>
<evidence type="ECO:0000313" key="2">
    <source>
        <dbReference type="EMBL" id="CAJ0960405.1"/>
    </source>
</evidence>
<gene>
    <name evidence="2" type="ORF">RIMI_LOCUS17261767</name>
</gene>
<keyword evidence="3" id="KW-1185">Reference proteome</keyword>
<dbReference type="PANTHER" id="PTHR12994:SF7">
    <property type="entry name" value="SECERNIN-1"/>
    <property type="match status" value="1"/>
</dbReference>
<evidence type="ECO:0008006" key="4">
    <source>
        <dbReference type="Google" id="ProtNLM"/>
    </source>
</evidence>
<dbReference type="Proteomes" id="UP001176940">
    <property type="component" value="Unassembled WGS sequence"/>
</dbReference>
<name>A0ABN9M7H8_9NEOB</name>
<proteinExistence type="inferred from homology"/>
<comment type="similarity">
    <text evidence="1">Belongs to the peptidase C69 family. Secernin subfamily.</text>
</comment>
<evidence type="ECO:0000313" key="3">
    <source>
        <dbReference type="Proteomes" id="UP001176940"/>
    </source>
</evidence>
<dbReference type="EMBL" id="CAUEEQ010049970">
    <property type="protein sequence ID" value="CAJ0960405.1"/>
    <property type="molecule type" value="Genomic_DNA"/>
</dbReference>
<evidence type="ECO:0000256" key="1">
    <source>
        <dbReference type="ARBA" id="ARBA00005705"/>
    </source>
</evidence>
<sequence>MRAPGPQVQTLLERHWHGRMTGAPPSYCFVALPPPTRKGHILFGKNSARPRDEVQEVLHVPASSHEAGSEVQCTYLAIDQVAKTHSVILNKPAWMWGAEMGANEYGVCIGNTDIVTKQAADDGTLLLGTDLVRLGLERGTSAKEAVDVITSLLEKHGQGGSNFHTDSQGFHSAFLIVDRVEAWILETVGKLWAAERITGGIRCICNHLSLKTHIDLEHRELRSHAQNQGWWNEDEEFNFSDVFSEHNHGNDCLEKLAVENKEELTAVKSMINVLRNKSSGICVDTDVFLTTASAVSVLPKDDKWPCIHFVTGTPDPSRADKVRLRRSRSVKTRRGRHLMKMGGAGPEPTARPPLGCIGGLSTALQNAVDKPLMPVALAHPRFWGSIFKPFIFVEDIKAVPMVQSSCVRDNTCDHDHSQWKHELYEAHQCALSLMDKDK</sequence>
<feature type="non-terminal residue" evidence="2">
    <location>
        <position position="438"/>
    </location>
</feature>
<dbReference type="PANTHER" id="PTHR12994">
    <property type="entry name" value="SECERNIN"/>
    <property type="match status" value="1"/>
</dbReference>
<accession>A0ABN9M7H8</accession>
<dbReference type="Pfam" id="PF03577">
    <property type="entry name" value="Peptidase_C69"/>
    <property type="match status" value="1"/>
</dbReference>
<comment type="caution">
    <text evidence="2">The sequence shown here is derived from an EMBL/GenBank/DDBJ whole genome shotgun (WGS) entry which is preliminary data.</text>
</comment>
<dbReference type="InterPro" id="IPR005322">
    <property type="entry name" value="Peptidase_C69"/>
</dbReference>
<dbReference type="Gene3D" id="3.60.60.10">
    <property type="entry name" value="Penicillin V Acylase, Chain A"/>
    <property type="match status" value="1"/>
</dbReference>
<reference evidence="2" key="1">
    <citation type="submission" date="2023-07" db="EMBL/GenBank/DDBJ databases">
        <authorList>
            <person name="Stuckert A."/>
        </authorList>
    </citation>
    <scope>NUCLEOTIDE SEQUENCE</scope>
</reference>